<dbReference type="AlphaFoldDB" id="A0A8J4F372"/>
<evidence type="ECO:0000313" key="1">
    <source>
        <dbReference type="EMBL" id="GIL57860.1"/>
    </source>
</evidence>
<proteinExistence type="predicted"/>
<accession>A0A8J4F372</accession>
<organism evidence="1 2">
    <name type="scientific">Volvox africanus</name>
    <dbReference type="NCBI Taxonomy" id="51714"/>
    <lineage>
        <taxon>Eukaryota</taxon>
        <taxon>Viridiplantae</taxon>
        <taxon>Chlorophyta</taxon>
        <taxon>core chlorophytes</taxon>
        <taxon>Chlorophyceae</taxon>
        <taxon>CS clade</taxon>
        <taxon>Chlamydomonadales</taxon>
        <taxon>Volvocaceae</taxon>
        <taxon>Volvox</taxon>
    </lineage>
</organism>
<gene>
    <name evidence="1" type="ORF">Vafri_13089</name>
</gene>
<name>A0A8J4F372_9CHLO</name>
<protein>
    <submittedName>
        <fullName evidence="1">Uncharacterized protein</fullName>
    </submittedName>
</protein>
<keyword evidence="2" id="KW-1185">Reference proteome</keyword>
<dbReference type="EMBL" id="BNCO01000029">
    <property type="protein sequence ID" value="GIL57860.1"/>
    <property type="molecule type" value="Genomic_DNA"/>
</dbReference>
<reference evidence="1" key="1">
    <citation type="journal article" date="2021" name="Proc. Natl. Acad. Sci. U.S.A.">
        <title>Three genomes in the algal genus Volvox reveal the fate of a haploid sex-determining region after a transition to homothallism.</title>
        <authorList>
            <person name="Yamamoto K."/>
            <person name="Hamaji T."/>
            <person name="Kawai-Toyooka H."/>
            <person name="Matsuzaki R."/>
            <person name="Takahashi F."/>
            <person name="Nishimura Y."/>
            <person name="Kawachi M."/>
            <person name="Noguchi H."/>
            <person name="Minakuchi Y."/>
            <person name="Umen J.G."/>
            <person name="Toyoda A."/>
            <person name="Nozaki H."/>
        </authorList>
    </citation>
    <scope>NUCLEOTIDE SEQUENCE</scope>
    <source>
        <strain evidence="1">NIES-3780</strain>
    </source>
</reference>
<evidence type="ECO:0000313" key="2">
    <source>
        <dbReference type="Proteomes" id="UP000747399"/>
    </source>
</evidence>
<dbReference type="Proteomes" id="UP000747399">
    <property type="component" value="Unassembled WGS sequence"/>
</dbReference>
<comment type="caution">
    <text evidence="1">The sequence shown here is derived from an EMBL/GenBank/DDBJ whole genome shotgun (WGS) entry which is preliminary data.</text>
</comment>
<sequence length="111" mass="12086">MPPPHRCHYQRAVPHSFIPRMSNSALSLPAKSSAIFSSSQSASHRGTASSSLALCHSTGQGEWNKRASVGDATDWDVLRWALEGKSNERDLILQEGGILKTKMDVEVLGLK</sequence>